<organism evidence="1 2">
    <name type="scientific">Penicillium cataractarum</name>
    <dbReference type="NCBI Taxonomy" id="2100454"/>
    <lineage>
        <taxon>Eukaryota</taxon>
        <taxon>Fungi</taxon>
        <taxon>Dikarya</taxon>
        <taxon>Ascomycota</taxon>
        <taxon>Pezizomycotina</taxon>
        <taxon>Eurotiomycetes</taxon>
        <taxon>Eurotiomycetidae</taxon>
        <taxon>Eurotiales</taxon>
        <taxon>Aspergillaceae</taxon>
        <taxon>Penicillium</taxon>
    </lineage>
</organism>
<evidence type="ECO:0000313" key="2">
    <source>
        <dbReference type="Proteomes" id="UP001147782"/>
    </source>
</evidence>
<dbReference type="EMBL" id="JAPZBS010000009">
    <property type="protein sequence ID" value="KAJ5358632.1"/>
    <property type="molecule type" value="Genomic_DNA"/>
</dbReference>
<gene>
    <name evidence="1" type="ORF">N7496_011045</name>
</gene>
<proteinExistence type="predicted"/>
<comment type="caution">
    <text evidence="1">The sequence shown here is derived from an EMBL/GenBank/DDBJ whole genome shotgun (WGS) entry which is preliminary data.</text>
</comment>
<sequence length="114" mass="12240">MTNHTVRHTGRLPKVPLWLVPAWTAGSQAARVPSRGHLLVLLEAHIQSPSNRSGCLATLPFVNVARPSGCVISFHPFTLSPPTRVRFESLGATLLNTSSLRSTIAPVADNGTPR</sequence>
<accession>A0A9W9UV80</accession>
<reference evidence="1" key="1">
    <citation type="submission" date="2022-11" db="EMBL/GenBank/DDBJ databases">
        <authorList>
            <person name="Petersen C."/>
        </authorList>
    </citation>
    <scope>NUCLEOTIDE SEQUENCE</scope>
    <source>
        <strain evidence="1">IBT 29864</strain>
    </source>
</reference>
<keyword evidence="2" id="KW-1185">Reference proteome</keyword>
<dbReference type="AlphaFoldDB" id="A0A9W9UV80"/>
<dbReference type="GeneID" id="81443137"/>
<evidence type="ECO:0000313" key="1">
    <source>
        <dbReference type="EMBL" id="KAJ5358632.1"/>
    </source>
</evidence>
<reference evidence="1" key="2">
    <citation type="journal article" date="2023" name="IMA Fungus">
        <title>Comparative genomic study of the Penicillium genus elucidates a diverse pangenome and 15 lateral gene transfer events.</title>
        <authorList>
            <person name="Petersen C."/>
            <person name="Sorensen T."/>
            <person name="Nielsen M.R."/>
            <person name="Sondergaard T.E."/>
            <person name="Sorensen J.L."/>
            <person name="Fitzpatrick D.A."/>
            <person name="Frisvad J.C."/>
            <person name="Nielsen K.L."/>
        </authorList>
    </citation>
    <scope>NUCLEOTIDE SEQUENCE</scope>
    <source>
        <strain evidence="1">IBT 29864</strain>
    </source>
</reference>
<name>A0A9W9UV80_9EURO</name>
<protein>
    <submittedName>
        <fullName evidence="1">Uncharacterized protein</fullName>
    </submittedName>
</protein>
<dbReference type="RefSeq" id="XP_056549918.1">
    <property type="nucleotide sequence ID" value="XM_056703958.1"/>
</dbReference>
<dbReference type="Proteomes" id="UP001147782">
    <property type="component" value="Unassembled WGS sequence"/>
</dbReference>